<reference evidence="7" key="1">
    <citation type="submission" date="2013-03" db="EMBL/GenBank/DDBJ databases">
        <authorList>
            <person name="Aslett M."/>
        </authorList>
    </citation>
    <scope>NUCLEOTIDE SEQUENCE [LARGE SCALE GENOMIC DNA]</scope>
    <source>
        <strain evidence="7">ISE/inbred ISE</strain>
    </source>
</reference>
<comment type="subcellular location">
    <subcellularLocation>
        <location evidence="1">Membrane</location>
        <topology evidence="1">Multi-pass membrane protein</topology>
    </subcellularLocation>
</comment>
<proteinExistence type="inferred from homology"/>
<feature type="transmembrane region" description="Helical" evidence="5">
    <location>
        <begin position="241"/>
        <end position="262"/>
    </location>
</feature>
<dbReference type="EMBL" id="CAVP010059725">
    <property type="protein sequence ID" value="CDL96028.1"/>
    <property type="molecule type" value="Genomic_DNA"/>
</dbReference>
<name>W6NFA5_HAECO</name>
<evidence type="ECO:0000256" key="6">
    <source>
        <dbReference type="SAM" id="MobiDB-lite"/>
    </source>
</evidence>
<organism evidence="7">
    <name type="scientific">Haemonchus contortus</name>
    <name type="common">Barber pole worm</name>
    <dbReference type="NCBI Taxonomy" id="6289"/>
    <lineage>
        <taxon>Eukaryota</taxon>
        <taxon>Metazoa</taxon>
        <taxon>Ecdysozoa</taxon>
        <taxon>Nematoda</taxon>
        <taxon>Chromadorea</taxon>
        <taxon>Rhabditida</taxon>
        <taxon>Rhabditina</taxon>
        <taxon>Rhabditomorpha</taxon>
        <taxon>Strongyloidea</taxon>
        <taxon>Trichostrongylidae</taxon>
        <taxon>Haemonchus</taxon>
    </lineage>
</organism>
<evidence type="ECO:0000256" key="5">
    <source>
        <dbReference type="RuleBase" id="RU004379"/>
    </source>
</evidence>
<feature type="compositionally biased region" description="Basic and acidic residues" evidence="6">
    <location>
        <begin position="46"/>
        <end position="55"/>
    </location>
</feature>
<comment type="similarity">
    <text evidence="5">Belongs to the BI1 family.</text>
</comment>
<dbReference type="GO" id="GO:0016020">
    <property type="term" value="C:membrane"/>
    <property type="evidence" value="ECO:0007669"/>
    <property type="project" value="UniProtKB-SubCell"/>
</dbReference>
<keyword evidence="3 5" id="KW-1133">Transmembrane helix</keyword>
<keyword evidence="2 5" id="KW-0812">Transmembrane</keyword>
<dbReference type="PANTHER" id="PTHR23291">
    <property type="entry name" value="BAX INHIBITOR-RELATED"/>
    <property type="match status" value="1"/>
</dbReference>
<dbReference type="GO" id="GO:0005783">
    <property type="term" value="C:endoplasmic reticulum"/>
    <property type="evidence" value="ECO:0007669"/>
    <property type="project" value="TreeGrafter"/>
</dbReference>
<reference evidence="7" key="2">
    <citation type="submission" date="2013-05" db="EMBL/GenBank/DDBJ databases">
        <title>The genome and transcriptome of Haemonchus contortus: a key model parasite for drug and vaccine discovery.</title>
        <authorList>
            <person name="Laing R."/>
            <person name="Kikuchi T."/>
            <person name="Martinelli A."/>
            <person name="Tsai I.J."/>
            <person name="Beech R.N."/>
            <person name="Redman E."/>
            <person name="Holroyd N."/>
            <person name="Bartley D.J."/>
            <person name="Beasley H."/>
            <person name="Britton C."/>
            <person name="Curran D."/>
            <person name="Devaney E."/>
            <person name="Gilabert A."/>
            <person name="Jackson F."/>
            <person name="Hunt M."/>
            <person name="Johnston S."/>
            <person name="Kryukov I."/>
            <person name="Li K."/>
            <person name="Morrison A.A."/>
            <person name="Reid A.J."/>
            <person name="Sargison N."/>
            <person name="Saunders G."/>
            <person name="Wasmuth J.D."/>
            <person name="Wolstenholme A."/>
            <person name="Berriman M."/>
            <person name="Gilleard J.S."/>
            <person name="Cotton J.A."/>
        </authorList>
    </citation>
    <scope>NUCLEOTIDE SEQUENCE [LARGE SCALE GENOMIC DNA]</scope>
    <source>
        <strain evidence="7">ISE/inbred ISE</strain>
    </source>
</reference>
<sequence>MVAEQEPPEKPSTESCEDDQSSSKESCEDDGNSNDSSTYSTCVEPECQHDSESREQGAGEEGFDLAFTNASIRAAFVRKVFALVTSVVLVNIILTMPVLFIEDLRLFLVEHGWIQSVALLVFLITYFSAICCSPMFRRFPYNIMMLVIFTFSAAAMLIAICASVPPYTVVLALTTTAATTFAVIIFASQTLYDTTSYTFVIFAISIAAFIFGTFLVFMSMFLITEMIMGERRYKISPEEYIFTSLMLFVDIHEIFFNILNLFDTTDYENRSTVTYCRVQKDGQYLNN</sequence>
<feature type="transmembrane region" description="Helical" evidence="5">
    <location>
        <begin position="199"/>
        <end position="221"/>
    </location>
</feature>
<evidence type="ECO:0000256" key="3">
    <source>
        <dbReference type="ARBA" id="ARBA00022989"/>
    </source>
</evidence>
<feature type="transmembrane region" description="Helical" evidence="5">
    <location>
        <begin position="80"/>
        <end position="101"/>
    </location>
</feature>
<gene>
    <name evidence="7" type="ORF">HCOI_01089300</name>
</gene>
<protein>
    <submittedName>
        <fullName evidence="7">Protein XBX-6, isoform a</fullName>
    </submittedName>
</protein>
<evidence type="ECO:0000256" key="4">
    <source>
        <dbReference type="ARBA" id="ARBA00023136"/>
    </source>
</evidence>
<feature type="transmembrane region" description="Helical" evidence="5">
    <location>
        <begin position="166"/>
        <end position="187"/>
    </location>
</feature>
<dbReference type="InterPro" id="IPR006214">
    <property type="entry name" value="Bax_inhibitor_1-related"/>
</dbReference>
<dbReference type="GO" id="GO:2001234">
    <property type="term" value="P:negative regulation of apoptotic signaling pathway"/>
    <property type="evidence" value="ECO:0007669"/>
    <property type="project" value="TreeGrafter"/>
</dbReference>
<keyword evidence="4 5" id="KW-0472">Membrane</keyword>
<dbReference type="GO" id="GO:0005794">
    <property type="term" value="C:Golgi apparatus"/>
    <property type="evidence" value="ECO:0007669"/>
    <property type="project" value="TreeGrafter"/>
</dbReference>
<accession>W6NFA5</accession>
<feature type="region of interest" description="Disordered" evidence="6">
    <location>
        <begin position="1"/>
        <end position="55"/>
    </location>
</feature>
<dbReference type="PANTHER" id="PTHR23291:SF127">
    <property type="entry name" value="PROTEIN LIFEGUARD 1-LIKE"/>
    <property type="match status" value="1"/>
</dbReference>
<comment type="caution">
    <text evidence="7">The sequence shown here is derived from an EMBL/GenBank/DDBJ whole genome shotgun (WGS) entry which is preliminary data.</text>
</comment>
<evidence type="ECO:0000256" key="1">
    <source>
        <dbReference type="ARBA" id="ARBA00004141"/>
    </source>
</evidence>
<evidence type="ECO:0000313" key="7">
    <source>
        <dbReference type="EMBL" id="CDL96028.1"/>
    </source>
</evidence>
<evidence type="ECO:0000256" key="2">
    <source>
        <dbReference type="ARBA" id="ARBA00022692"/>
    </source>
</evidence>
<feature type="transmembrane region" description="Helical" evidence="5">
    <location>
        <begin position="139"/>
        <end position="160"/>
    </location>
</feature>
<feature type="transmembrane region" description="Helical" evidence="5">
    <location>
        <begin position="113"/>
        <end position="132"/>
    </location>
</feature>
<dbReference type="AlphaFoldDB" id="W6NFA5"/>